<evidence type="ECO:0000256" key="5">
    <source>
        <dbReference type="ARBA" id="ARBA00023145"/>
    </source>
</evidence>
<sequence>MAALFLIFVFLFHLTSARDEAYDELFKSYQVKFGRKYGSSEESVRRVIWERNARKVAKHNLEADFGLHSYRMELNSFSDKTAEELDVFRSCLLKRRNISGDYVEFPRSLPLPPSVDWRRKGLVTPVKDQGMCGSCWAFSATGALEGQTKVKTGKLVSLSEQNLVDCSTKQGNDGCDGGWMEYAFQYVMDNNGLDTETAYKYKGKVRPCKFVPEGVGANCTGFYRVKHGSEEALQRAVAKVGPISVAIYADETFMHYKVSFFPLRNGIYNNSICLSRYLNHGVLVVGYGSENGSDYWIVKNSWERELGDGRLRPHVQECAQPVWNSIARHLPVRLNASSNLTCTVL</sequence>
<dbReference type="CDD" id="cd02248">
    <property type="entry name" value="Peptidase_C1A"/>
    <property type="match status" value="1"/>
</dbReference>
<dbReference type="InterPro" id="IPR000169">
    <property type="entry name" value="Pept_cys_AS"/>
</dbReference>
<dbReference type="InterPro" id="IPR000668">
    <property type="entry name" value="Peptidase_C1A_C"/>
</dbReference>
<evidence type="ECO:0000259" key="9">
    <source>
        <dbReference type="SMART" id="SM00848"/>
    </source>
</evidence>
<dbReference type="PRINTS" id="PR00705">
    <property type="entry name" value="PAPAIN"/>
</dbReference>
<dbReference type="InterPro" id="IPR025660">
    <property type="entry name" value="Pept_his_AS"/>
</dbReference>
<keyword evidence="4" id="KW-0788">Thiol protease</keyword>
<dbReference type="Pfam" id="PF00112">
    <property type="entry name" value="Peptidase_C1"/>
    <property type="match status" value="1"/>
</dbReference>
<feature type="domain" description="Cathepsin propeptide inhibitor" evidence="9">
    <location>
        <begin position="26"/>
        <end position="85"/>
    </location>
</feature>
<organism evidence="10 11">
    <name type="scientific">Caerostris extrusa</name>
    <name type="common">Bark spider</name>
    <name type="synonym">Caerostris bankana</name>
    <dbReference type="NCBI Taxonomy" id="172846"/>
    <lineage>
        <taxon>Eukaryota</taxon>
        <taxon>Metazoa</taxon>
        <taxon>Ecdysozoa</taxon>
        <taxon>Arthropoda</taxon>
        <taxon>Chelicerata</taxon>
        <taxon>Arachnida</taxon>
        <taxon>Araneae</taxon>
        <taxon>Araneomorphae</taxon>
        <taxon>Entelegynae</taxon>
        <taxon>Araneoidea</taxon>
        <taxon>Araneidae</taxon>
        <taxon>Caerostris</taxon>
    </lineage>
</organism>
<keyword evidence="5" id="KW-0865">Zymogen</keyword>
<dbReference type="FunFam" id="3.90.70.10:FF:000006">
    <property type="entry name" value="Cathepsin S"/>
    <property type="match status" value="1"/>
</dbReference>
<dbReference type="Gene3D" id="3.90.70.10">
    <property type="entry name" value="Cysteine proteinases"/>
    <property type="match status" value="1"/>
</dbReference>
<keyword evidence="6" id="KW-1015">Disulfide bond</keyword>
<feature type="domain" description="Peptidase C1A papain C-terminal" evidence="8">
    <location>
        <begin position="111"/>
        <end position="322"/>
    </location>
</feature>
<dbReference type="InterPro" id="IPR013128">
    <property type="entry name" value="Peptidase_C1A"/>
</dbReference>
<name>A0AAV4VVF7_CAEEX</name>
<dbReference type="GO" id="GO:0006508">
    <property type="term" value="P:proteolysis"/>
    <property type="evidence" value="ECO:0007669"/>
    <property type="project" value="UniProtKB-KW"/>
</dbReference>
<evidence type="ECO:0000259" key="8">
    <source>
        <dbReference type="SMART" id="SM00645"/>
    </source>
</evidence>
<dbReference type="EMBL" id="BPLR01015192">
    <property type="protein sequence ID" value="GIY74261.1"/>
    <property type="molecule type" value="Genomic_DNA"/>
</dbReference>
<dbReference type="InterPro" id="IPR039417">
    <property type="entry name" value="Peptidase_C1A_papain-like"/>
</dbReference>
<reference evidence="10 11" key="1">
    <citation type="submission" date="2021-06" db="EMBL/GenBank/DDBJ databases">
        <title>Caerostris extrusa draft genome.</title>
        <authorList>
            <person name="Kono N."/>
            <person name="Arakawa K."/>
        </authorList>
    </citation>
    <scope>NUCLEOTIDE SEQUENCE [LARGE SCALE GENOMIC DNA]</scope>
</reference>
<protein>
    <submittedName>
        <fullName evidence="10">Cathepsin L2</fullName>
    </submittedName>
</protein>
<feature type="signal peptide" evidence="7">
    <location>
        <begin position="1"/>
        <end position="17"/>
    </location>
</feature>
<dbReference type="InterPro" id="IPR013201">
    <property type="entry name" value="Prot_inhib_I29"/>
</dbReference>
<comment type="caution">
    <text evidence="10">The sequence shown here is derived from an EMBL/GenBank/DDBJ whole genome shotgun (WGS) entry which is preliminary data.</text>
</comment>
<accession>A0AAV4VVF7</accession>
<evidence type="ECO:0000256" key="3">
    <source>
        <dbReference type="ARBA" id="ARBA00022801"/>
    </source>
</evidence>
<dbReference type="InterPro" id="IPR038765">
    <property type="entry name" value="Papain-like_cys_pep_sf"/>
</dbReference>
<dbReference type="SMART" id="SM00848">
    <property type="entry name" value="Inhibitor_I29"/>
    <property type="match status" value="1"/>
</dbReference>
<keyword evidence="3" id="KW-0378">Hydrolase</keyword>
<keyword evidence="11" id="KW-1185">Reference proteome</keyword>
<feature type="chain" id="PRO_5043988629" evidence="7">
    <location>
        <begin position="18"/>
        <end position="345"/>
    </location>
</feature>
<dbReference type="SMART" id="SM00645">
    <property type="entry name" value="Pept_C1"/>
    <property type="match status" value="1"/>
</dbReference>
<dbReference type="Pfam" id="PF08246">
    <property type="entry name" value="Inhibitor_I29"/>
    <property type="match status" value="1"/>
</dbReference>
<dbReference type="Proteomes" id="UP001054945">
    <property type="component" value="Unassembled WGS sequence"/>
</dbReference>
<comment type="similarity">
    <text evidence="1">Belongs to the peptidase C1 family.</text>
</comment>
<dbReference type="SUPFAM" id="SSF54001">
    <property type="entry name" value="Cysteine proteinases"/>
    <property type="match status" value="1"/>
</dbReference>
<dbReference type="PANTHER" id="PTHR12411">
    <property type="entry name" value="CYSTEINE PROTEASE FAMILY C1-RELATED"/>
    <property type="match status" value="1"/>
</dbReference>
<evidence type="ECO:0000313" key="10">
    <source>
        <dbReference type="EMBL" id="GIY74261.1"/>
    </source>
</evidence>
<evidence type="ECO:0000256" key="2">
    <source>
        <dbReference type="ARBA" id="ARBA00022670"/>
    </source>
</evidence>
<evidence type="ECO:0000256" key="7">
    <source>
        <dbReference type="SAM" id="SignalP"/>
    </source>
</evidence>
<evidence type="ECO:0000313" key="11">
    <source>
        <dbReference type="Proteomes" id="UP001054945"/>
    </source>
</evidence>
<keyword evidence="7" id="KW-0732">Signal</keyword>
<dbReference type="PROSITE" id="PS00639">
    <property type="entry name" value="THIOL_PROTEASE_HIS"/>
    <property type="match status" value="1"/>
</dbReference>
<dbReference type="PROSITE" id="PS00139">
    <property type="entry name" value="THIOL_PROTEASE_CYS"/>
    <property type="match status" value="1"/>
</dbReference>
<keyword evidence="2" id="KW-0645">Protease</keyword>
<evidence type="ECO:0000256" key="4">
    <source>
        <dbReference type="ARBA" id="ARBA00022807"/>
    </source>
</evidence>
<proteinExistence type="inferred from homology"/>
<evidence type="ECO:0000256" key="1">
    <source>
        <dbReference type="ARBA" id="ARBA00008455"/>
    </source>
</evidence>
<gene>
    <name evidence="10" type="primary">CTSV</name>
    <name evidence="10" type="ORF">CEXT_41941</name>
</gene>
<dbReference type="AlphaFoldDB" id="A0AAV4VVF7"/>
<evidence type="ECO:0000256" key="6">
    <source>
        <dbReference type="ARBA" id="ARBA00023157"/>
    </source>
</evidence>
<dbReference type="GO" id="GO:0008234">
    <property type="term" value="F:cysteine-type peptidase activity"/>
    <property type="evidence" value="ECO:0007669"/>
    <property type="project" value="UniProtKB-KW"/>
</dbReference>